<dbReference type="Proteomes" id="UP001320876">
    <property type="component" value="Unassembled WGS sequence"/>
</dbReference>
<sequence>MNMTTPVLDVSGLARLMREKSATAYDVAGRGREVPDAVLLGKLTVLDQLAERMWLWNEMRPAEAIELRAASNELGRAFGYLKERIARLATVPAAPKPGGIANESAGAVAATGTVASTTHPNPNPHTDPEP</sequence>
<gene>
    <name evidence="2" type="ORF">OKA05_28545</name>
</gene>
<proteinExistence type="predicted"/>
<evidence type="ECO:0000256" key="1">
    <source>
        <dbReference type="SAM" id="MobiDB-lite"/>
    </source>
</evidence>
<comment type="caution">
    <text evidence="2">The sequence shown here is derived from an EMBL/GenBank/DDBJ whole genome shotgun (WGS) entry which is preliminary data.</text>
</comment>
<organism evidence="2 3">
    <name type="scientific">Luteolibacter arcticus</name>
    <dbReference type="NCBI Taxonomy" id="1581411"/>
    <lineage>
        <taxon>Bacteria</taxon>
        <taxon>Pseudomonadati</taxon>
        <taxon>Verrucomicrobiota</taxon>
        <taxon>Verrucomicrobiia</taxon>
        <taxon>Verrucomicrobiales</taxon>
        <taxon>Verrucomicrobiaceae</taxon>
        <taxon>Luteolibacter</taxon>
    </lineage>
</organism>
<protein>
    <submittedName>
        <fullName evidence="2">Uncharacterized protein</fullName>
    </submittedName>
</protein>
<feature type="compositionally biased region" description="Pro residues" evidence="1">
    <location>
        <begin position="121"/>
        <end position="130"/>
    </location>
</feature>
<name>A0ABT3GSS1_9BACT</name>
<dbReference type="EMBL" id="JAPDDT010000029">
    <property type="protein sequence ID" value="MCW1926535.1"/>
    <property type="molecule type" value="Genomic_DNA"/>
</dbReference>
<reference evidence="2 3" key="1">
    <citation type="submission" date="2022-10" db="EMBL/GenBank/DDBJ databases">
        <title>Luteolibacter arcticus strain CCTCC AB 2014275, whole genome shotgun sequencing project.</title>
        <authorList>
            <person name="Zhao G."/>
            <person name="Shen L."/>
        </authorList>
    </citation>
    <scope>NUCLEOTIDE SEQUENCE [LARGE SCALE GENOMIC DNA]</scope>
    <source>
        <strain evidence="2 3">CCTCC AB 2014275</strain>
    </source>
</reference>
<dbReference type="RefSeq" id="WP_264490643.1">
    <property type="nucleotide sequence ID" value="NZ_JAPDDT010000029.1"/>
</dbReference>
<evidence type="ECO:0000313" key="3">
    <source>
        <dbReference type="Proteomes" id="UP001320876"/>
    </source>
</evidence>
<evidence type="ECO:0000313" key="2">
    <source>
        <dbReference type="EMBL" id="MCW1926535.1"/>
    </source>
</evidence>
<keyword evidence="3" id="KW-1185">Reference proteome</keyword>
<accession>A0ABT3GSS1</accession>
<feature type="region of interest" description="Disordered" evidence="1">
    <location>
        <begin position="93"/>
        <end position="130"/>
    </location>
</feature>
<feature type="compositionally biased region" description="Low complexity" evidence="1">
    <location>
        <begin position="104"/>
        <end position="120"/>
    </location>
</feature>